<dbReference type="PANTHER" id="PTHR34478:SF1">
    <property type="entry name" value="PROTEIN LEMA"/>
    <property type="match status" value="1"/>
</dbReference>
<dbReference type="RefSeq" id="WP_165755672.1">
    <property type="nucleotide sequence ID" value="NZ_MZGX01000005.1"/>
</dbReference>
<dbReference type="InterPro" id="IPR007156">
    <property type="entry name" value="MamQ_LemA"/>
</dbReference>
<dbReference type="EMBL" id="MZGX01000005">
    <property type="protein sequence ID" value="OPX45245.1"/>
    <property type="molecule type" value="Genomic_DNA"/>
</dbReference>
<dbReference type="Proteomes" id="UP000191554">
    <property type="component" value="Unassembled WGS sequence"/>
</dbReference>
<keyword evidence="5 6" id="KW-0472">Membrane</keyword>
<evidence type="ECO:0000256" key="4">
    <source>
        <dbReference type="ARBA" id="ARBA00022989"/>
    </source>
</evidence>
<dbReference type="Gene3D" id="1.20.1440.20">
    <property type="entry name" value="LemA-like domain"/>
    <property type="match status" value="1"/>
</dbReference>
<organism evidence="7 8">
    <name type="scientific">Ruminiclostridium hungatei</name>
    <name type="common">Clostridium hungatei</name>
    <dbReference type="NCBI Taxonomy" id="48256"/>
    <lineage>
        <taxon>Bacteria</taxon>
        <taxon>Bacillati</taxon>
        <taxon>Bacillota</taxon>
        <taxon>Clostridia</taxon>
        <taxon>Eubacteriales</taxon>
        <taxon>Oscillospiraceae</taxon>
        <taxon>Ruminiclostridium</taxon>
    </lineage>
</organism>
<keyword evidence="3 6" id="KW-0812">Transmembrane</keyword>
<gene>
    <name evidence="7" type="ORF">CLHUN_11320</name>
</gene>
<evidence type="ECO:0000256" key="2">
    <source>
        <dbReference type="ARBA" id="ARBA00008854"/>
    </source>
</evidence>
<comment type="similarity">
    <text evidence="2">Belongs to the LemA family.</text>
</comment>
<comment type="caution">
    <text evidence="7">The sequence shown here is derived from an EMBL/GenBank/DDBJ whole genome shotgun (WGS) entry which is preliminary data.</text>
</comment>
<keyword evidence="8" id="KW-1185">Reference proteome</keyword>
<accession>A0A1V4SP52</accession>
<evidence type="ECO:0000313" key="8">
    <source>
        <dbReference type="Proteomes" id="UP000191554"/>
    </source>
</evidence>
<sequence length="197" mass="22423">MYKLLFVLMCSLFFYYITKDLRVFAGVFIFLTALMFWGAQIETVNRRLAISQARDDIEGALRKRRTLLEKAYESIKDSAAFGESELSLIDRLLSGENNSEGEDTVFKEYYLLQKMVKDILAEKMEGSAEDRAETALQPEWFDMALKDVENELSTACIFYNDSAKEYNSAISTFPTSVMAKINGFGLINYFDADNGSC</sequence>
<evidence type="ECO:0000256" key="3">
    <source>
        <dbReference type="ARBA" id="ARBA00022692"/>
    </source>
</evidence>
<evidence type="ECO:0000256" key="1">
    <source>
        <dbReference type="ARBA" id="ARBA00004167"/>
    </source>
</evidence>
<dbReference type="AlphaFoldDB" id="A0A1V4SP52"/>
<evidence type="ECO:0000256" key="6">
    <source>
        <dbReference type="SAM" id="Phobius"/>
    </source>
</evidence>
<dbReference type="SUPFAM" id="SSF140478">
    <property type="entry name" value="LemA-like"/>
    <property type="match status" value="1"/>
</dbReference>
<keyword evidence="4 6" id="KW-1133">Transmembrane helix</keyword>
<dbReference type="InterPro" id="IPR023353">
    <property type="entry name" value="LemA-like_dom_sf"/>
</dbReference>
<dbReference type="Pfam" id="PF04011">
    <property type="entry name" value="LemA"/>
    <property type="match status" value="1"/>
</dbReference>
<dbReference type="PANTHER" id="PTHR34478">
    <property type="entry name" value="PROTEIN LEMA"/>
    <property type="match status" value="1"/>
</dbReference>
<comment type="subcellular location">
    <subcellularLocation>
        <location evidence="1">Membrane</location>
        <topology evidence="1">Single-pass membrane protein</topology>
    </subcellularLocation>
</comment>
<evidence type="ECO:0000256" key="5">
    <source>
        <dbReference type="ARBA" id="ARBA00023136"/>
    </source>
</evidence>
<name>A0A1V4SP52_RUMHU</name>
<evidence type="ECO:0000313" key="7">
    <source>
        <dbReference type="EMBL" id="OPX45245.1"/>
    </source>
</evidence>
<reference evidence="7 8" key="1">
    <citation type="submission" date="2017-03" db="EMBL/GenBank/DDBJ databases">
        <title>Genome sequence of Clostridium hungatei DSM 14427.</title>
        <authorList>
            <person name="Poehlein A."/>
            <person name="Daniel R."/>
        </authorList>
    </citation>
    <scope>NUCLEOTIDE SEQUENCE [LARGE SCALE GENOMIC DNA]</scope>
    <source>
        <strain evidence="7 8">DSM 14427</strain>
    </source>
</reference>
<proteinExistence type="inferred from homology"/>
<feature type="transmembrane region" description="Helical" evidence="6">
    <location>
        <begin position="21"/>
        <end position="39"/>
    </location>
</feature>
<protein>
    <submittedName>
        <fullName evidence="7">LemA family protein</fullName>
    </submittedName>
</protein>
<dbReference type="GO" id="GO:0016020">
    <property type="term" value="C:membrane"/>
    <property type="evidence" value="ECO:0007669"/>
    <property type="project" value="UniProtKB-SubCell"/>
</dbReference>